<dbReference type="InterPro" id="IPR006448">
    <property type="entry name" value="Phage_term_ssu_P27"/>
</dbReference>
<sequence length="176" mass="18833">MAGRNRKPDSVKKVTGTLQNCRVNTAQPVLPAVSSILAPGYLDATAQDAWNQVAEIASDMGVLTASDAIALEAFAGALSDLRNARSSLNRALVVNLVDEETGEVIGEKILAKAGDRYYWVAGDKRSAMLKPRPELADIADAERRVATWSSKFGMNPADRSRVSVGPAIEIDAFAEF</sequence>
<reference evidence="1" key="1">
    <citation type="submission" date="2020-05" db="EMBL/GenBank/DDBJ databases">
        <authorList>
            <person name="Chiriac C."/>
            <person name="Salcher M."/>
            <person name="Ghai R."/>
            <person name="Kavagutti S V."/>
        </authorList>
    </citation>
    <scope>NUCLEOTIDE SEQUENCE</scope>
</reference>
<accession>A0A6J5RRL6</accession>
<dbReference type="Pfam" id="PF05119">
    <property type="entry name" value="Terminase_4"/>
    <property type="match status" value="1"/>
</dbReference>
<gene>
    <name evidence="1" type="ORF">UFOVP1299_68</name>
</gene>
<proteinExistence type="predicted"/>
<dbReference type="EMBL" id="LR797246">
    <property type="protein sequence ID" value="CAB4196288.1"/>
    <property type="molecule type" value="Genomic_DNA"/>
</dbReference>
<evidence type="ECO:0000313" key="1">
    <source>
        <dbReference type="EMBL" id="CAB4196288.1"/>
    </source>
</evidence>
<organism evidence="1">
    <name type="scientific">uncultured Caudovirales phage</name>
    <dbReference type="NCBI Taxonomy" id="2100421"/>
    <lineage>
        <taxon>Viruses</taxon>
        <taxon>Duplodnaviria</taxon>
        <taxon>Heunggongvirae</taxon>
        <taxon>Uroviricota</taxon>
        <taxon>Caudoviricetes</taxon>
        <taxon>Peduoviridae</taxon>
        <taxon>Maltschvirus</taxon>
        <taxon>Maltschvirus maltsch</taxon>
    </lineage>
</organism>
<protein>
    <submittedName>
        <fullName evidence="1">COG3747 Phage terminase, small subunit</fullName>
    </submittedName>
</protein>
<name>A0A6J5RRL6_9CAUD</name>